<evidence type="ECO:0000256" key="2">
    <source>
        <dbReference type="ARBA" id="ARBA00023015"/>
    </source>
</evidence>
<evidence type="ECO:0000259" key="5">
    <source>
        <dbReference type="PROSITE" id="PS50931"/>
    </source>
</evidence>
<dbReference type="Gene3D" id="1.10.10.10">
    <property type="entry name" value="Winged helix-like DNA-binding domain superfamily/Winged helix DNA-binding domain"/>
    <property type="match status" value="1"/>
</dbReference>
<evidence type="ECO:0000256" key="1">
    <source>
        <dbReference type="ARBA" id="ARBA00009437"/>
    </source>
</evidence>
<evidence type="ECO:0000256" key="4">
    <source>
        <dbReference type="ARBA" id="ARBA00023163"/>
    </source>
</evidence>
<keyword evidence="4" id="KW-0804">Transcription</keyword>
<dbReference type="SUPFAM" id="SSF46785">
    <property type="entry name" value="Winged helix' DNA-binding domain"/>
    <property type="match status" value="1"/>
</dbReference>
<dbReference type="CDD" id="cd08414">
    <property type="entry name" value="PBP2_LTTR_aromatics_like"/>
    <property type="match status" value="1"/>
</dbReference>
<dbReference type="FunFam" id="1.10.10.10:FF:000001">
    <property type="entry name" value="LysR family transcriptional regulator"/>
    <property type="match status" value="1"/>
</dbReference>
<dbReference type="PANTHER" id="PTHR30346:SF17">
    <property type="entry name" value="LYSR FAMILY TRANSCRIPTIONAL REGULATOR"/>
    <property type="match status" value="1"/>
</dbReference>
<name>A0A2T9IYU8_9CAUL</name>
<keyword evidence="2" id="KW-0805">Transcription regulation</keyword>
<dbReference type="InterPro" id="IPR000847">
    <property type="entry name" value="LysR_HTH_N"/>
</dbReference>
<keyword evidence="7" id="KW-1185">Reference proteome</keyword>
<dbReference type="GO" id="GO:0003700">
    <property type="term" value="F:DNA-binding transcription factor activity"/>
    <property type="evidence" value="ECO:0007669"/>
    <property type="project" value="InterPro"/>
</dbReference>
<reference evidence="6 7" key="1">
    <citation type="submission" date="2018-04" db="EMBL/GenBank/DDBJ databases">
        <title>The genome sequence of Caulobacter sp. 736.</title>
        <authorList>
            <person name="Gao J."/>
            <person name="Sun J."/>
        </authorList>
    </citation>
    <scope>NUCLEOTIDE SEQUENCE [LARGE SCALE GENOMIC DNA]</scope>
    <source>
        <strain evidence="6 7">736</strain>
    </source>
</reference>
<accession>A0A2T9IYU8</accession>
<keyword evidence="3" id="KW-0238">DNA-binding</keyword>
<dbReference type="SUPFAM" id="SSF53850">
    <property type="entry name" value="Periplasmic binding protein-like II"/>
    <property type="match status" value="1"/>
</dbReference>
<comment type="caution">
    <text evidence="6">The sequence shown here is derived from an EMBL/GenBank/DDBJ whole genome shotgun (WGS) entry which is preliminary data.</text>
</comment>
<dbReference type="PROSITE" id="PS50931">
    <property type="entry name" value="HTH_LYSR"/>
    <property type="match status" value="1"/>
</dbReference>
<dbReference type="Proteomes" id="UP000244913">
    <property type="component" value="Unassembled WGS sequence"/>
</dbReference>
<proteinExistence type="inferred from homology"/>
<dbReference type="GO" id="GO:0032993">
    <property type="term" value="C:protein-DNA complex"/>
    <property type="evidence" value="ECO:0007669"/>
    <property type="project" value="TreeGrafter"/>
</dbReference>
<dbReference type="AlphaFoldDB" id="A0A2T9IYU8"/>
<evidence type="ECO:0000313" key="6">
    <source>
        <dbReference type="EMBL" id="PVM72365.1"/>
    </source>
</evidence>
<dbReference type="InterPro" id="IPR005119">
    <property type="entry name" value="LysR_subst-bd"/>
</dbReference>
<evidence type="ECO:0000313" key="7">
    <source>
        <dbReference type="Proteomes" id="UP000244913"/>
    </source>
</evidence>
<sequence>MDLKQFRYFLAVAEEGHFGRASERLNIVQSALSMQIRALEEELGAQLFTRTSRRVELSQAGALFFVEAQRTLAQAERARLVVERAALGEVGNLRIGFSGNAVLGGKISADLQVFRTRYPHVELDLQELAPAMQMEAVLSGRIDLGYLPAMGYRYPRGLDAHPIGAWPWLLAINRTHRLAAKPRLGTEDLLGETFVIYGASDPEAGHVSVIRKMLGCAPAAVRSGPTTLTVLAMVGAGLGVSLVPAAVGEVDMPNVAYRAVEGFDDVCHMVLISRADEATGPLRAYVDMAAAPAMA</sequence>
<dbReference type="GO" id="GO:0003677">
    <property type="term" value="F:DNA binding"/>
    <property type="evidence" value="ECO:0007669"/>
    <property type="project" value="UniProtKB-KW"/>
</dbReference>
<dbReference type="Gene3D" id="3.40.190.10">
    <property type="entry name" value="Periplasmic binding protein-like II"/>
    <property type="match status" value="2"/>
</dbReference>
<dbReference type="PRINTS" id="PR00039">
    <property type="entry name" value="HTHLYSR"/>
</dbReference>
<protein>
    <submittedName>
        <fullName evidence="6">LysR family transcriptional regulator</fullName>
    </submittedName>
</protein>
<organism evidence="6 7">
    <name type="scientific">Caulobacter radicis</name>
    <dbReference type="NCBI Taxonomy" id="2172650"/>
    <lineage>
        <taxon>Bacteria</taxon>
        <taxon>Pseudomonadati</taxon>
        <taxon>Pseudomonadota</taxon>
        <taxon>Alphaproteobacteria</taxon>
        <taxon>Caulobacterales</taxon>
        <taxon>Caulobacteraceae</taxon>
        <taxon>Caulobacter</taxon>
    </lineage>
</organism>
<gene>
    <name evidence="6" type="ORF">DDF65_22590</name>
</gene>
<dbReference type="PANTHER" id="PTHR30346">
    <property type="entry name" value="TRANSCRIPTIONAL DUAL REGULATOR HCAR-RELATED"/>
    <property type="match status" value="1"/>
</dbReference>
<dbReference type="InterPro" id="IPR036390">
    <property type="entry name" value="WH_DNA-bd_sf"/>
</dbReference>
<dbReference type="Pfam" id="PF03466">
    <property type="entry name" value="LysR_substrate"/>
    <property type="match status" value="1"/>
</dbReference>
<comment type="similarity">
    <text evidence="1">Belongs to the LysR transcriptional regulatory family.</text>
</comment>
<dbReference type="RefSeq" id="WP_116569770.1">
    <property type="nucleotide sequence ID" value="NZ_QDKP01000063.1"/>
</dbReference>
<dbReference type="InterPro" id="IPR036388">
    <property type="entry name" value="WH-like_DNA-bd_sf"/>
</dbReference>
<dbReference type="Pfam" id="PF00126">
    <property type="entry name" value="HTH_1"/>
    <property type="match status" value="1"/>
</dbReference>
<feature type="domain" description="HTH lysR-type" evidence="5">
    <location>
        <begin position="1"/>
        <end position="58"/>
    </location>
</feature>
<dbReference type="EMBL" id="QDKP01000063">
    <property type="protein sequence ID" value="PVM72365.1"/>
    <property type="molecule type" value="Genomic_DNA"/>
</dbReference>
<evidence type="ECO:0000256" key="3">
    <source>
        <dbReference type="ARBA" id="ARBA00023125"/>
    </source>
</evidence>